<dbReference type="Gene3D" id="3.90.400.10">
    <property type="entry name" value="Oligo-1,6-glucosidase, Domain 2"/>
    <property type="match status" value="1"/>
</dbReference>
<dbReference type="Proteomes" id="UP000030746">
    <property type="component" value="Unassembled WGS sequence"/>
</dbReference>
<keyword evidence="5" id="KW-1185">Reference proteome</keyword>
<dbReference type="GeneID" id="20246848"/>
<dbReference type="InterPro" id="IPR006047">
    <property type="entry name" value="GH13_cat_dom"/>
</dbReference>
<dbReference type="KEGG" id="lgi:LOTGIDRAFT_219197"/>
<name>V4A0N0_LOTGI</name>
<evidence type="ECO:0000256" key="2">
    <source>
        <dbReference type="SAM" id="SignalP"/>
    </source>
</evidence>
<dbReference type="OMA" id="STYHYWA"/>
<dbReference type="RefSeq" id="XP_009060876.1">
    <property type="nucleotide sequence ID" value="XM_009062628.1"/>
</dbReference>
<evidence type="ECO:0000313" key="4">
    <source>
        <dbReference type="EMBL" id="ESO88470.1"/>
    </source>
</evidence>
<dbReference type="HOGENOM" id="CLU_006462_2_3_1"/>
<dbReference type="Gene3D" id="3.20.20.80">
    <property type="entry name" value="Glycosidases"/>
    <property type="match status" value="1"/>
</dbReference>
<feature type="signal peptide" evidence="2">
    <location>
        <begin position="1"/>
        <end position="23"/>
    </location>
</feature>
<dbReference type="OrthoDB" id="1740265at2759"/>
<keyword evidence="2" id="KW-0732">Signal</keyword>
<proteinExistence type="predicted"/>
<dbReference type="EMBL" id="KB202685">
    <property type="protein sequence ID" value="ESO88470.1"/>
    <property type="molecule type" value="Genomic_DNA"/>
</dbReference>
<feature type="chain" id="PRO_5004716768" description="Glycosyl hydrolase family 13 catalytic domain-containing protein" evidence="2">
    <location>
        <begin position="24"/>
        <end position="579"/>
    </location>
</feature>
<dbReference type="InterPro" id="IPR045857">
    <property type="entry name" value="O16G_dom_2"/>
</dbReference>
<dbReference type="FunFam" id="3.90.400.10:FF:000001">
    <property type="entry name" value="Maltase A3, isoform A"/>
    <property type="match status" value="1"/>
</dbReference>
<dbReference type="Pfam" id="PF00128">
    <property type="entry name" value="Alpha-amylase"/>
    <property type="match status" value="1"/>
</dbReference>
<evidence type="ECO:0000313" key="5">
    <source>
        <dbReference type="Proteomes" id="UP000030746"/>
    </source>
</evidence>
<dbReference type="SMART" id="SM00642">
    <property type="entry name" value="Aamy"/>
    <property type="match status" value="1"/>
</dbReference>
<keyword evidence="1" id="KW-0325">Glycoprotein</keyword>
<organism evidence="4 5">
    <name type="scientific">Lottia gigantea</name>
    <name type="common">Giant owl limpet</name>
    <dbReference type="NCBI Taxonomy" id="225164"/>
    <lineage>
        <taxon>Eukaryota</taxon>
        <taxon>Metazoa</taxon>
        <taxon>Spiralia</taxon>
        <taxon>Lophotrochozoa</taxon>
        <taxon>Mollusca</taxon>
        <taxon>Gastropoda</taxon>
        <taxon>Patellogastropoda</taxon>
        <taxon>Lottioidea</taxon>
        <taxon>Lottiidae</taxon>
        <taxon>Lottia</taxon>
    </lineage>
</organism>
<sequence>MRALGNSVVTLCLSLLSFGHIQAKPDLKWWQTTIVYQIYPRSFKDSDGDGVGDLKGIISKLDHFVYLGVQAIWLSPFYKSPNKDFGYDISNHTDVDPLFGDLDDVTELIEECHKRDIKVIIDFVPNHTSDLHPWFQASIKKQEPYTDFYVWTDGKTGPDGARTKPNNWLGVFGGEVWKWNDERKQFYYHAFVEEQPDLNYRNPKVVDEMNKVIDFWMKMGVDGIRVDAITNLIETEDIFQDEPRSYKPGVPPFQYEYLDHIYTSNLPEIRGAIRGWRNVMDKHSQKDGLERFMVVEFYDTPEKRNAYLDYGVHLPFNFDLIEPIGIRPESGGRQIRDLVDIEYANLPQNSWPNFVMGNHDRKRITKKRGARAANAFNMLLLTLKGTPTTYYGEEIGMEEIHVSFEDTQDPWGLNYGKERYEEFSRDPCRSPLQWNDGYQSGFTTANKPWLPVHPNYKTLNIQTQMASNDLSPIQLYSQLARLRQEPSFQYGDLFYSVVNDNIFSYVRQTEGQPQYLVTINFGKSKSIDDYTSSVNGREGKVIAHTGNFNEQNMKIDLSKIVLKPDQGLVLEVLSNKDEL</sequence>
<gene>
    <name evidence="4" type="ORF">LOTGIDRAFT_219197</name>
</gene>
<dbReference type="PANTHER" id="PTHR10357:SF179">
    <property type="entry name" value="NEUTRAL AND BASIC AMINO ACID TRANSPORT PROTEIN RBAT"/>
    <property type="match status" value="1"/>
</dbReference>
<dbReference type="CTD" id="20246848"/>
<feature type="domain" description="Glycosyl hydrolase family 13 catalytic" evidence="3">
    <location>
        <begin position="37"/>
        <end position="429"/>
    </location>
</feature>
<evidence type="ECO:0000256" key="1">
    <source>
        <dbReference type="ARBA" id="ARBA00023180"/>
    </source>
</evidence>
<dbReference type="STRING" id="225164.V4A0N0"/>
<evidence type="ECO:0000259" key="3">
    <source>
        <dbReference type="SMART" id="SM00642"/>
    </source>
</evidence>
<reference evidence="4 5" key="1">
    <citation type="journal article" date="2013" name="Nature">
        <title>Insights into bilaterian evolution from three spiralian genomes.</title>
        <authorList>
            <person name="Simakov O."/>
            <person name="Marletaz F."/>
            <person name="Cho S.J."/>
            <person name="Edsinger-Gonzales E."/>
            <person name="Havlak P."/>
            <person name="Hellsten U."/>
            <person name="Kuo D.H."/>
            <person name="Larsson T."/>
            <person name="Lv J."/>
            <person name="Arendt D."/>
            <person name="Savage R."/>
            <person name="Osoegawa K."/>
            <person name="de Jong P."/>
            <person name="Grimwood J."/>
            <person name="Chapman J.A."/>
            <person name="Shapiro H."/>
            <person name="Aerts A."/>
            <person name="Otillar R.P."/>
            <person name="Terry A.Y."/>
            <person name="Boore J.L."/>
            <person name="Grigoriev I.V."/>
            <person name="Lindberg D.R."/>
            <person name="Seaver E.C."/>
            <person name="Weisblat D.A."/>
            <person name="Putnam N.H."/>
            <person name="Rokhsar D.S."/>
        </authorList>
    </citation>
    <scope>NUCLEOTIDE SEQUENCE [LARGE SCALE GENOMIC DNA]</scope>
</reference>
<accession>V4A0N0</accession>
<dbReference type="PANTHER" id="PTHR10357">
    <property type="entry name" value="ALPHA-AMYLASE FAMILY MEMBER"/>
    <property type="match status" value="1"/>
</dbReference>
<dbReference type="InterPro" id="IPR013780">
    <property type="entry name" value="Glyco_hydro_b"/>
</dbReference>
<protein>
    <recommendedName>
        <fullName evidence="3">Glycosyl hydrolase family 13 catalytic domain-containing protein</fullName>
    </recommendedName>
</protein>
<dbReference type="InterPro" id="IPR017853">
    <property type="entry name" value="GH"/>
</dbReference>
<dbReference type="GO" id="GO:0005975">
    <property type="term" value="P:carbohydrate metabolic process"/>
    <property type="evidence" value="ECO:0007669"/>
    <property type="project" value="InterPro"/>
</dbReference>
<dbReference type="AlphaFoldDB" id="V4A0N0"/>
<dbReference type="SUPFAM" id="SSF51445">
    <property type="entry name" value="(Trans)glycosidases"/>
    <property type="match status" value="1"/>
</dbReference>
<dbReference type="Gene3D" id="2.60.40.1180">
    <property type="entry name" value="Golgi alpha-mannosidase II"/>
    <property type="match status" value="1"/>
</dbReference>